<dbReference type="EMBL" id="CATNWA010018789">
    <property type="protein sequence ID" value="CAI9609512.1"/>
    <property type="molecule type" value="Genomic_DNA"/>
</dbReference>
<comment type="caution">
    <text evidence="1">The sequence shown here is derived from an EMBL/GenBank/DDBJ whole genome shotgun (WGS) entry which is preliminary data.</text>
</comment>
<proteinExistence type="predicted"/>
<evidence type="ECO:0000313" key="2">
    <source>
        <dbReference type="Proteomes" id="UP001162483"/>
    </source>
</evidence>
<reference evidence="1" key="1">
    <citation type="submission" date="2023-05" db="EMBL/GenBank/DDBJ databases">
        <authorList>
            <person name="Stuckert A."/>
        </authorList>
    </citation>
    <scope>NUCLEOTIDE SEQUENCE</scope>
</reference>
<sequence>MAPSSATQQCQQSVPAVSAAYQCPSMLHIMQHHQCLLINFHQCSLISAA</sequence>
<protein>
    <submittedName>
        <fullName evidence="1">Uncharacterized protein</fullName>
    </submittedName>
</protein>
<accession>A0ABN9GKX2</accession>
<gene>
    <name evidence="1" type="ORF">SPARVUS_LOCUS14256759</name>
</gene>
<organism evidence="1 2">
    <name type="scientific">Staurois parvus</name>
    <dbReference type="NCBI Taxonomy" id="386267"/>
    <lineage>
        <taxon>Eukaryota</taxon>
        <taxon>Metazoa</taxon>
        <taxon>Chordata</taxon>
        <taxon>Craniata</taxon>
        <taxon>Vertebrata</taxon>
        <taxon>Euteleostomi</taxon>
        <taxon>Amphibia</taxon>
        <taxon>Batrachia</taxon>
        <taxon>Anura</taxon>
        <taxon>Neobatrachia</taxon>
        <taxon>Ranoidea</taxon>
        <taxon>Ranidae</taxon>
        <taxon>Staurois</taxon>
    </lineage>
</organism>
<name>A0ABN9GKX2_9NEOB</name>
<keyword evidence="2" id="KW-1185">Reference proteome</keyword>
<evidence type="ECO:0000313" key="1">
    <source>
        <dbReference type="EMBL" id="CAI9609512.1"/>
    </source>
</evidence>
<dbReference type="Proteomes" id="UP001162483">
    <property type="component" value="Unassembled WGS sequence"/>
</dbReference>